<dbReference type="InterPro" id="IPR001240">
    <property type="entry name" value="PRAI_dom"/>
</dbReference>
<dbReference type="STRING" id="226505.SAMN05444394_1216"/>
<evidence type="ECO:0000256" key="2">
    <source>
        <dbReference type="ARBA" id="ARBA00012572"/>
    </source>
</evidence>
<evidence type="ECO:0000256" key="4">
    <source>
        <dbReference type="ARBA" id="ARBA00022822"/>
    </source>
</evidence>
<dbReference type="AlphaFoldDB" id="A0A1N6DPE5"/>
<dbReference type="EC" id="5.3.1.24" evidence="2"/>
<dbReference type="Gene3D" id="3.20.20.70">
    <property type="entry name" value="Aldolase class I"/>
    <property type="match status" value="1"/>
</dbReference>
<dbReference type="InterPro" id="IPR011060">
    <property type="entry name" value="RibuloseP-bd_barrel"/>
</dbReference>
<evidence type="ECO:0000256" key="5">
    <source>
        <dbReference type="ARBA" id="ARBA00023141"/>
    </source>
</evidence>
<gene>
    <name evidence="8" type="ORF">SAMN05444394_1216</name>
</gene>
<keyword evidence="4" id="KW-0822">Tryptophan biosynthesis</keyword>
<evidence type="ECO:0000259" key="7">
    <source>
        <dbReference type="Pfam" id="PF00697"/>
    </source>
</evidence>
<dbReference type="GO" id="GO:0004640">
    <property type="term" value="F:phosphoribosylanthranilate isomerase activity"/>
    <property type="evidence" value="ECO:0007669"/>
    <property type="project" value="UniProtKB-EC"/>
</dbReference>
<name>A0A1N6DPE5_9BACT</name>
<keyword evidence="6 8" id="KW-0413">Isomerase</keyword>
<comment type="pathway">
    <text evidence="1">Amino-acid biosynthesis; L-tryptophan biosynthesis; L-tryptophan from chorismate: step 3/5.</text>
</comment>
<dbReference type="Proteomes" id="UP000185221">
    <property type="component" value="Unassembled WGS sequence"/>
</dbReference>
<dbReference type="GO" id="GO:0000162">
    <property type="term" value="P:L-tryptophan biosynthetic process"/>
    <property type="evidence" value="ECO:0007669"/>
    <property type="project" value="UniProtKB-KW"/>
</dbReference>
<evidence type="ECO:0000256" key="3">
    <source>
        <dbReference type="ARBA" id="ARBA00022605"/>
    </source>
</evidence>
<keyword evidence="3" id="KW-0028">Amino-acid biosynthesis</keyword>
<evidence type="ECO:0000256" key="1">
    <source>
        <dbReference type="ARBA" id="ARBA00004664"/>
    </source>
</evidence>
<dbReference type="OrthoDB" id="941905at2"/>
<accession>A0A1N6DPE5</accession>
<dbReference type="SUPFAM" id="SSF51366">
    <property type="entry name" value="Ribulose-phoshate binding barrel"/>
    <property type="match status" value="1"/>
</dbReference>
<reference evidence="9" key="1">
    <citation type="submission" date="2016-11" db="EMBL/GenBank/DDBJ databases">
        <authorList>
            <person name="Varghese N."/>
            <person name="Submissions S."/>
        </authorList>
    </citation>
    <scope>NUCLEOTIDE SEQUENCE [LARGE SCALE GENOMIC DNA]</scope>
    <source>
        <strain evidence="9">DSM 15292</strain>
    </source>
</reference>
<dbReference type="RefSeq" id="WP_074223894.1">
    <property type="nucleotide sequence ID" value="NZ_FSRC01000001.1"/>
</dbReference>
<keyword evidence="9" id="KW-1185">Reference proteome</keyword>
<evidence type="ECO:0000256" key="6">
    <source>
        <dbReference type="ARBA" id="ARBA00023235"/>
    </source>
</evidence>
<protein>
    <recommendedName>
        <fullName evidence="2">phosphoribosylanthranilate isomerase</fullName>
        <ecNumber evidence="2">5.3.1.24</ecNumber>
    </recommendedName>
</protein>
<proteinExistence type="predicted"/>
<keyword evidence="5" id="KW-0057">Aromatic amino acid biosynthesis</keyword>
<dbReference type="Pfam" id="PF00697">
    <property type="entry name" value="PRAI"/>
    <property type="match status" value="1"/>
</dbReference>
<evidence type="ECO:0000313" key="9">
    <source>
        <dbReference type="Proteomes" id="UP000185221"/>
    </source>
</evidence>
<evidence type="ECO:0000313" key="8">
    <source>
        <dbReference type="EMBL" id="SIN72554.1"/>
    </source>
</evidence>
<dbReference type="EMBL" id="FSRC01000001">
    <property type="protein sequence ID" value="SIN72554.1"/>
    <property type="molecule type" value="Genomic_DNA"/>
</dbReference>
<dbReference type="InterPro" id="IPR013785">
    <property type="entry name" value="Aldolase_TIM"/>
</dbReference>
<feature type="domain" description="N-(5'phosphoribosyl) anthranilate isomerase (PRAI)" evidence="7">
    <location>
        <begin position="8"/>
        <end position="200"/>
    </location>
</feature>
<organism evidence="8 9">
    <name type="scientific">Algoriphagus halophilus</name>
    <dbReference type="NCBI Taxonomy" id="226505"/>
    <lineage>
        <taxon>Bacteria</taxon>
        <taxon>Pseudomonadati</taxon>
        <taxon>Bacteroidota</taxon>
        <taxon>Cytophagia</taxon>
        <taxon>Cytophagales</taxon>
        <taxon>Cyclobacteriaceae</taxon>
        <taxon>Algoriphagus</taxon>
    </lineage>
</organism>
<sequence>MALRTFVKISGITNLSDARYCAGMYVNLIGFSLEEGTEKFVNPAQYKEITGWVSGLEFVGEFDTLSASDALEILKDYPSITWVEHTRIDDLVTLKKAGYQVIYKKDLAEVKHMEKDVATKLQEEGILFHITSNDDPLTLNDKEVISLLTKECEVILGAGVSSENVIGLIDELNLKGIVLEGGEEIKPGLKDFDELADILEVLEIEE</sequence>